<dbReference type="RefSeq" id="WP_274269469.1">
    <property type="nucleotide sequence ID" value="NZ_CP117880.1"/>
</dbReference>
<evidence type="ECO:0000256" key="1">
    <source>
        <dbReference type="ARBA" id="ARBA00022741"/>
    </source>
</evidence>
<dbReference type="PANTHER" id="PTHR42855:SF2">
    <property type="entry name" value="DRUG RESISTANCE ABC TRANSPORTER,ATP-BINDING PROTEIN"/>
    <property type="match status" value="1"/>
</dbReference>
<keyword evidence="1" id="KW-0547">Nucleotide-binding</keyword>
<evidence type="ECO:0000259" key="3">
    <source>
        <dbReference type="PROSITE" id="PS50893"/>
    </source>
</evidence>
<keyword evidence="5" id="KW-1185">Reference proteome</keyword>
<dbReference type="InterPro" id="IPR017871">
    <property type="entry name" value="ABC_transporter-like_CS"/>
</dbReference>
<reference evidence="4 5" key="1">
    <citation type="submission" date="2023-02" db="EMBL/GenBank/DDBJ databases">
        <title>Genome sequence of Sphingobacterium sp. KACC 22765.</title>
        <authorList>
            <person name="Kim S."/>
            <person name="Heo J."/>
            <person name="Kwon S.-W."/>
        </authorList>
    </citation>
    <scope>NUCLEOTIDE SEQUENCE [LARGE SCALE GENOMIC DNA]</scope>
    <source>
        <strain evidence="4 5">KACC 22765</strain>
    </source>
</reference>
<protein>
    <submittedName>
        <fullName evidence="4">ABC-F family ATP-binding cassette domain-containing protein</fullName>
    </submittedName>
</protein>
<keyword evidence="2 4" id="KW-0067">ATP-binding</keyword>
<evidence type="ECO:0000256" key="2">
    <source>
        <dbReference type="ARBA" id="ARBA00022840"/>
    </source>
</evidence>
<dbReference type="PANTHER" id="PTHR42855">
    <property type="entry name" value="ABC TRANSPORTER ATP-BINDING SUBUNIT"/>
    <property type="match status" value="1"/>
</dbReference>
<dbReference type="InterPro" id="IPR051309">
    <property type="entry name" value="ABCF_ATPase"/>
</dbReference>
<dbReference type="GO" id="GO:0005524">
    <property type="term" value="F:ATP binding"/>
    <property type="evidence" value="ECO:0007669"/>
    <property type="project" value="UniProtKB-KW"/>
</dbReference>
<name>A0ABY7WR02_9SPHI</name>
<dbReference type="PROSITE" id="PS00211">
    <property type="entry name" value="ABC_TRANSPORTER_1"/>
    <property type="match status" value="2"/>
</dbReference>
<dbReference type="CDD" id="cd03221">
    <property type="entry name" value="ABCF_EF-3"/>
    <property type="match status" value="2"/>
</dbReference>
<feature type="domain" description="ABC transporter" evidence="3">
    <location>
        <begin position="2"/>
        <end position="235"/>
    </location>
</feature>
<dbReference type="Pfam" id="PF00005">
    <property type="entry name" value="ABC_tran"/>
    <property type="match status" value="2"/>
</dbReference>
<dbReference type="EMBL" id="CP117880">
    <property type="protein sequence ID" value="WDF70765.1"/>
    <property type="molecule type" value="Genomic_DNA"/>
</dbReference>
<dbReference type="SMART" id="SM00382">
    <property type="entry name" value="AAA"/>
    <property type="match status" value="2"/>
</dbReference>
<dbReference type="InterPro" id="IPR003439">
    <property type="entry name" value="ABC_transporter-like_ATP-bd"/>
</dbReference>
<evidence type="ECO:0000313" key="4">
    <source>
        <dbReference type="EMBL" id="WDF70765.1"/>
    </source>
</evidence>
<dbReference type="Proteomes" id="UP001221558">
    <property type="component" value="Chromosome"/>
</dbReference>
<organism evidence="4 5">
    <name type="scientific">Sphingobacterium oryzagri</name>
    <dbReference type="NCBI Taxonomy" id="3025669"/>
    <lineage>
        <taxon>Bacteria</taxon>
        <taxon>Pseudomonadati</taxon>
        <taxon>Bacteroidota</taxon>
        <taxon>Sphingobacteriia</taxon>
        <taxon>Sphingobacteriales</taxon>
        <taxon>Sphingobacteriaceae</taxon>
        <taxon>Sphingobacterium</taxon>
    </lineage>
</organism>
<dbReference type="InterPro" id="IPR027417">
    <property type="entry name" value="P-loop_NTPase"/>
</dbReference>
<sequence>MLIAQHIGYTHPGKSILFSDLNFSLASGSKVALIGHNGSGKSTVLRLISNELALTTGQITTESSPFYVPQLLGQYNHLTVAAIFGVEKQLRAYYAILDGDATEENLLLLDDDWTLEERCLNALAHWDLGHLGIFSLLENCSGGEKTKIFLAAMSFQKPSFILLDEPSNHLDSSSRAKLAQFIKSTACTLLLVSHDRQLLDLMDETWVLSATGMAIFGGNYSFYAEQQSLADAALEQSIQHGEKALRKAKEKERATLVRQQKQDARGKKKQEKAGVARIMMNTMRNSAEKSTSKTQAVHHDKVNGMSRTLTELRMARPDSSKMRFGFANSALHRGKVLVDAQAINIQFDAHDLWPAPLSLQIKSGDRIVLKGENGSGKTTFIQLLLGNLNAYTGSIARQLTHALYIDQDYSLLESNLTVYEQAQSTNDANIEEHQVKTRLDQFLFAQESWSKKVDVLSGGEKMRLALCCLTLKNTTADLLILDEPTNNLDIHSVEILTRAVAEFPGTLLVVSHDQTFIEEIGMESEFLLSKNDR</sequence>
<evidence type="ECO:0000313" key="5">
    <source>
        <dbReference type="Proteomes" id="UP001221558"/>
    </source>
</evidence>
<dbReference type="InterPro" id="IPR003593">
    <property type="entry name" value="AAA+_ATPase"/>
</dbReference>
<proteinExistence type="predicted"/>
<dbReference type="SUPFAM" id="SSF52540">
    <property type="entry name" value="P-loop containing nucleoside triphosphate hydrolases"/>
    <property type="match status" value="2"/>
</dbReference>
<dbReference type="PROSITE" id="PS50893">
    <property type="entry name" value="ABC_TRANSPORTER_2"/>
    <property type="match status" value="1"/>
</dbReference>
<dbReference type="Gene3D" id="3.40.50.300">
    <property type="entry name" value="P-loop containing nucleotide triphosphate hydrolases"/>
    <property type="match status" value="2"/>
</dbReference>
<gene>
    <name evidence="4" type="ORF">PQ465_10395</name>
</gene>
<accession>A0ABY7WR02</accession>